<organism evidence="2 3">
    <name type="scientific">Malassezia globosa (strain ATCC MYA-4612 / CBS 7966)</name>
    <name type="common">Dandruff-associated fungus</name>
    <dbReference type="NCBI Taxonomy" id="425265"/>
    <lineage>
        <taxon>Eukaryota</taxon>
        <taxon>Fungi</taxon>
        <taxon>Dikarya</taxon>
        <taxon>Basidiomycota</taxon>
        <taxon>Ustilaginomycotina</taxon>
        <taxon>Malasseziomycetes</taxon>
        <taxon>Malasseziales</taxon>
        <taxon>Malasseziaceae</taxon>
        <taxon>Malassezia</taxon>
    </lineage>
</organism>
<sequence length="370" mass="40768">MSAAGTDATGTLPSIVPPTCIVTDSAPEDTYALAGQGEYPQTEEQRLETRNVEEYLRRMSQRERLNRRSRLDAQNANASTSNGSSSLMRRLSSSIARVPSLRSARHTHQPGAKAGAYEMTQSNYGESPRRDTPHMPQGYGPITDESEESQFMSVNIPDATESRQELNDHTPLHTDPYASTGDVSAISMEDLGESQRPFESDTPTSPPDPYQYAPGTETALARLRSQNFPSVTVGKASNRQMQRQASMSRQTSSSAARHHTRSPIESIPEGDIDVTMVPSQMSGMHPTKDDPFQTPPYSGSLSRSSCTDLHELPLQSQTYPSAALMTTHSFRNEDTNAIDRWYWSDLLLGCGLCKTTNDEDEQAARTNPME</sequence>
<evidence type="ECO:0000313" key="2">
    <source>
        <dbReference type="EMBL" id="EDP42869.1"/>
    </source>
</evidence>
<feature type="compositionally biased region" description="Low complexity" evidence="1">
    <location>
        <begin position="239"/>
        <end position="255"/>
    </location>
</feature>
<feature type="compositionally biased region" description="Basic and acidic residues" evidence="1">
    <location>
        <begin position="58"/>
        <end position="71"/>
    </location>
</feature>
<gene>
    <name evidence="2" type="ORF">MGL_3069</name>
</gene>
<feature type="region of interest" description="Disordered" evidence="1">
    <location>
        <begin position="58"/>
        <end position="87"/>
    </location>
</feature>
<name>A8Q6W6_MALGO</name>
<reference evidence="2 3" key="1">
    <citation type="journal article" date="2007" name="Proc. Natl. Acad. Sci. U.S.A.">
        <title>Dandruff-associated Malassezia genomes reveal convergent and divergent virulence traits shared with plant and human fungal pathogens.</title>
        <authorList>
            <person name="Xu J."/>
            <person name="Saunders C.W."/>
            <person name="Hu P."/>
            <person name="Grant R.A."/>
            <person name="Boekhout T."/>
            <person name="Kuramae E.E."/>
            <person name="Kronstad J.W."/>
            <person name="Deangelis Y.M."/>
            <person name="Reeder N.L."/>
            <person name="Johnstone K.R."/>
            <person name="Leland M."/>
            <person name="Fieno A.M."/>
            <person name="Begley W.M."/>
            <person name="Sun Y."/>
            <person name="Lacey M.P."/>
            <person name="Chaudhary T."/>
            <person name="Keough T."/>
            <person name="Chu L."/>
            <person name="Sears R."/>
            <person name="Yuan B."/>
            <person name="Dawson T.L.Jr."/>
        </authorList>
    </citation>
    <scope>NUCLEOTIDE SEQUENCE [LARGE SCALE GENOMIC DNA]</scope>
    <source>
        <strain evidence="3">ATCC MYA-4612 / CBS 7966</strain>
    </source>
</reference>
<feature type="compositionally biased region" description="Polar residues" evidence="1">
    <location>
        <begin position="295"/>
        <end position="305"/>
    </location>
</feature>
<feature type="region of interest" description="Disordered" evidence="1">
    <location>
        <begin position="99"/>
        <end position="144"/>
    </location>
</feature>
<dbReference type="OMA" id="HGHTIES"/>
<dbReference type="InParanoid" id="A8Q6W6"/>
<dbReference type="OrthoDB" id="3358973at2759"/>
<protein>
    <submittedName>
        <fullName evidence="2">Uncharacterized protein</fullName>
    </submittedName>
</protein>
<dbReference type="VEuPathDB" id="FungiDB:MGL_3069"/>
<dbReference type="AlphaFoldDB" id="A8Q6W6"/>
<feature type="region of interest" description="Disordered" evidence="1">
    <location>
        <begin position="232"/>
        <end position="305"/>
    </location>
</feature>
<keyword evidence="3" id="KW-1185">Reference proteome</keyword>
<evidence type="ECO:0000256" key="1">
    <source>
        <dbReference type="SAM" id="MobiDB-lite"/>
    </source>
</evidence>
<dbReference type="RefSeq" id="XP_001730083.1">
    <property type="nucleotide sequence ID" value="XM_001730031.1"/>
</dbReference>
<feature type="compositionally biased region" description="Low complexity" evidence="1">
    <location>
        <begin position="73"/>
        <end position="87"/>
    </location>
</feature>
<feature type="region of interest" description="Disordered" evidence="1">
    <location>
        <begin position="194"/>
        <end position="214"/>
    </location>
</feature>
<proteinExistence type="predicted"/>
<comment type="caution">
    <text evidence="2">The sequence shown here is derived from an EMBL/GenBank/DDBJ whole genome shotgun (WGS) entry which is preliminary data.</text>
</comment>
<dbReference type="Proteomes" id="UP000008837">
    <property type="component" value="Unassembled WGS sequence"/>
</dbReference>
<accession>A8Q6W6</accession>
<dbReference type="EMBL" id="AAYY01000010">
    <property type="protein sequence ID" value="EDP42869.1"/>
    <property type="molecule type" value="Genomic_DNA"/>
</dbReference>
<dbReference type="GeneID" id="5854390"/>
<evidence type="ECO:0000313" key="3">
    <source>
        <dbReference type="Proteomes" id="UP000008837"/>
    </source>
</evidence>
<dbReference type="KEGG" id="mgl:MGL_3069"/>